<evidence type="ECO:0000313" key="2">
    <source>
        <dbReference type="EMBL" id="GJH23127.1"/>
    </source>
</evidence>
<evidence type="ECO:0000256" key="1">
    <source>
        <dbReference type="SAM" id="MobiDB-lite"/>
    </source>
</evidence>
<organism evidence="2 3">
    <name type="scientific">Caballeronia novacaledonica</name>
    <dbReference type="NCBI Taxonomy" id="1544861"/>
    <lineage>
        <taxon>Bacteria</taxon>
        <taxon>Pseudomonadati</taxon>
        <taxon>Pseudomonadota</taxon>
        <taxon>Betaproteobacteria</taxon>
        <taxon>Burkholderiales</taxon>
        <taxon>Burkholderiaceae</taxon>
        <taxon>Caballeronia</taxon>
    </lineage>
</organism>
<feature type="region of interest" description="Disordered" evidence="1">
    <location>
        <begin position="56"/>
        <end position="79"/>
    </location>
</feature>
<dbReference type="AlphaFoldDB" id="A0AA37MQK4"/>
<proteinExistence type="predicted"/>
<accession>A0AA37MQK4</accession>
<evidence type="ECO:0000313" key="3">
    <source>
        <dbReference type="Proteomes" id="UP001055111"/>
    </source>
</evidence>
<gene>
    <name evidence="2" type="ORF">CBA19CS42_01445</name>
</gene>
<dbReference type="Proteomes" id="UP001055111">
    <property type="component" value="Unassembled WGS sequence"/>
</dbReference>
<name>A0AA37MQK4_9BURK</name>
<dbReference type="EMBL" id="BPUS01000001">
    <property type="protein sequence ID" value="GJH23127.1"/>
    <property type="molecule type" value="Genomic_DNA"/>
</dbReference>
<sequence>MLFMVCLGYLTVSGDYPIGGPHSKHGDEAENCPSFGNDALLGVTEEIMQRVSKVLHARADNNSKNNKNNAPMSGALLRS</sequence>
<protein>
    <submittedName>
        <fullName evidence="2">Uncharacterized protein</fullName>
    </submittedName>
</protein>
<comment type="caution">
    <text evidence="2">The sequence shown here is derived from an EMBL/GenBank/DDBJ whole genome shotgun (WGS) entry which is preliminary data.</text>
</comment>
<dbReference type="RefSeq" id="WP_238209549.1">
    <property type="nucleotide sequence ID" value="NZ_BPUS01000001.1"/>
</dbReference>
<reference evidence="2" key="1">
    <citation type="submission" date="2022-09" db="EMBL/GenBank/DDBJ databases">
        <title>Isolation and characterization of 3-chlorobenzoate degrading bacteria from soils in Shizuoka.</title>
        <authorList>
            <person name="Ifat A."/>
            <person name="Ogawa N."/>
            <person name="Kimbara K."/>
            <person name="Moriuchi R."/>
            <person name="Dohra H."/>
            <person name="Shintani M."/>
        </authorList>
    </citation>
    <scope>NUCLEOTIDE SEQUENCE</scope>
    <source>
        <strain evidence="2">19CS4-2</strain>
    </source>
</reference>